<comment type="caution">
    <text evidence="1">The sequence shown here is derived from an EMBL/GenBank/DDBJ whole genome shotgun (WGS) entry which is preliminary data.</text>
</comment>
<evidence type="ECO:0000313" key="2">
    <source>
        <dbReference type="Proteomes" id="UP000288805"/>
    </source>
</evidence>
<name>A0A438FHD4_VITVI</name>
<dbReference type="EMBL" id="QGNW01000893">
    <property type="protein sequence ID" value="RVW59395.1"/>
    <property type="molecule type" value="Genomic_DNA"/>
</dbReference>
<dbReference type="AlphaFoldDB" id="A0A438FHD4"/>
<protein>
    <submittedName>
        <fullName evidence="1">Uncharacterized protein</fullName>
    </submittedName>
</protein>
<proteinExistence type="predicted"/>
<reference evidence="1 2" key="1">
    <citation type="journal article" date="2018" name="PLoS Genet.">
        <title>Population sequencing reveals clonal diversity and ancestral inbreeding in the grapevine cultivar Chardonnay.</title>
        <authorList>
            <person name="Roach M.J."/>
            <person name="Johnson D.L."/>
            <person name="Bohlmann J."/>
            <person name="van Vuuren H.J."/>
            <person name="Jones S.J."/>
            <person name="Pretorius I.S."/>
            <person name="Schmidt S.A."/>
            <person name="Borneman A.R."/>
        </authorList>
    </citation>
    <scope>NUCLEOTIDE SEQUENCE [LARGE SCALE GENOMIC DNA]</scope>
    <source>
        <strain evidence="2">cv. Chardonnay</strain>
        <tissue evidence="1">Leaf</tissue>
    </source>
</reference>
<evidence type="ECO:0000313" key="1">
    <source>
        <dbReference type="EMBL" id="RVW59395.1"/>
    </source>
</evidence>
<accession>A0A438FHD4</accession>
<dbReference type="Proteomes" id="UP000288805">
    <property type="component" value="Unassembled WGS sequence"/>
</dbReference>
<organism evidence="1 2">
    <name type="scientific">Vitis vinifera</name>
    <name type="common">Grape</name>
    <dbReference type="NCBI Taxonomy" id="29760"/>
    <lineage>
        <taxon>Eukaryota</taxon>
        <taxon>Viridiplantae</taxon>
        <taxon>Streptophyta</taxon>
        <taxon>Embryophyta</taxon>
        <taxon>Tracheophyta</taxon>
        <taxon>Spermatophyta</taxon>
        <taxon>Magnoliopsida</taxon>
        <taxon>eudicotyledons</taxon>
        <taxon>Gunneridae</taxon>
        <taxon>Pentapetalae</taxon>
        <taxon>rosids</taxon>
        <taxon>Vitales</taxon>
        <taxon>Vitaceae</taxon>
        <taxon>Viteae</taxon>
        <taxon>Vitis</taxon>
    </lineage>
</organism>
<gene>
    <name evidence="1" type="ORF">CK203_106262</name>
</gene>
<sequence length="187" mass="21163">MMTNEKLTATHFYSLSKYWFKILSIRHNFPTKDKCCFLLTTHNSIVLLNPSQNSTNTSHLCFRFSHISQKINIYNEDYACATLLPPLFPTAQAAPDPVLDTDIKKLQSGVNYYTLPVIRVGNETCSLDFCARLGLRSMTMITNWSSVQQFAISAGLFVGTSIDIYIQDGYRHLALSDVPLKPMLKRA</sequence>